<gene>
    <name evidence="1" type="ORF">Hyperionvirus48_7</name>
</gene>
<accession>A0A3G5ACK3</accession>
<dbReference type="Pfam" id="PF05725">
    <property type="entry name" value="FNIP"/>
    <property type="match status" value="1"/>
</dbReference>
<name>A0A3G5ACK3_9VIRU</name>
<reference evidence="1" key="1">
    <citation type="submission" date="2018-10" db="EMBL/GenBank/DDBJ databases">
        <title>Hidden diversity of soil giant viruses.</title>
        <authorList>
            <person name="Schulz F."/>
            <person name="Alteio L."/>
            <person name="Goudeau D."/>
            <person name="Ryan E.M."/>
            <person name="Malmstrom R.R."/>
            <person name="Blanchard J."/>
            <person name="Woyke T."/>
        </authorList>
    </citation>
    <scope>NUCLEOTIDE SEQUENCE</scope>
    <source>
        <strain evidence="1">HYV1</strain>
    </source>
</reference>
<evidence type="ECO:0008006" key="2">
    <source>
        <dbReference type="Google" id="ProtNLM"/>
    </source>
</evidence>
<dbReference type="PANTHER" id="PTHR32134">
    <property type="entry name" value="FNIP REPEAT-CONTAINING PROTEIN"/>
    <property type="match status" value="1"/>
</dbReference>
<dbReference type="InterPro" id="IPR051251">
    <property type="entry name" value="STK_FNIP-Repeat"/>
</dbReference>
<proteinExistence type="predicted"/>
<dbReference type="PANTHER" id="PTHR32134:SF173">
    <property type="entry name" value="FNIP REPEAT-CONTAINING PROTEIN-RELATED"/>
    <property type="match status" value="1"/>
</dbReference>
<dbReference type="EMBL" id="MK072430">
    <property type="protein sequence ID" value="AYV84882.1"/>
    <property type="molecule type" value="Genomic_DNA"/>
</dbReference>
<protein>
    <recommendedName>
        <fullName evidence="2">FNIP repeat-containing protein</fullName>
    </recommendedName>
</protein>
<evidence type="ECO:0000313" key="1">
    <source>
        <dbReference type="EMBL" id="AYV84882.1"/>
    </source>
</evidence>
<organism evidence="1">
    <name type="scientific">Hyperionvirus sp</name>
    <dbReference type="NCBI Taxonomy" id="2487770"/>
    <lineage>
        <taxon>Viruses</taxon>
        <taxon>Varidnaviria</taxon>
        <taxon>Bamfordvirae</taxon>
        <taxon>Nucleocytoviricota</taxon>
        <taxon>Megaviricetes</taxon>
        <taxon>Imitervirales</taxon>
        <taxon>Mimiviridae</taxon>
        <taxon>Klosneuvirinae</taxon>
    </lineage>
</organism>
<sequence length="236" mass="26776">MTKKRRTQFDISKRIPKELVSIIASYISEKKDYGNFVKTCKLFGTAPFIVDEYMHIATKVSSRIIRKKVYIDTAKQLALIDKNVRHIAFHHGFNEPLPKFPIGTWVQYIYFGAAFNQTLHNLPASVFLLSFKGRFNQRLEGMPQSVVHLTFGSTFNQPLTGMSPLVTHLTFGNFFNQPLTGISPSLTHLSFGWFHPGPYDDVPPSVTHLTISSGIANKQIKTIPPTVKHVYYNFNA</sequence>
<dbReference type="InterPro" id="IPR008615">
    <property type="entry name" value="FNIP"/>
</dbReference>